<gene>
    <name evidence="1" type="ORF">APX70_200143</name>
</gene>
<evidence type="ECO:0000313" key="2">
    <source>
        <dbReference type="Proteomes" id="UP000282378"/>
    </source>
</evidence>
<protein>
    <submittedName>
        <fullName evidence="1">Uncharacterized protein</fullName>
    </submittedName>
</protein>
<comment type="caution">
    <text evidence="1">The sequence shown here is derived from an EMBL/GenBank/DDBJ whole genome shotgun (WGS) entry which is preliminary data.</text>
</comment>
<dbReference type="Proteomes" id="UP000282378">
    <property type="component" value="Unassembled WGS sequence"/>
</dbReference>
<proteinExistence type="predicted"/>
<dbReference type="AlphaFoldDB" id="A0A3M2XI21"/>
<accession>A0A3M2XI21</accession>
<dbReference type="EMBL" id="RBNL01002855">
    <property type="protein sequence ID" value="RML63464.1"/>
    <property type="molecule type" value="Genomic_DNA"/>
</dbReference>
<sequence length="34" mass="3756">MRGRARRIDQMKQLAASDGPYARTDAAALLHDEA</sequence>
<reference evidence="1 2" key="1">
    <citation type="submission" date="2018-08" db="EMBL/GenBank/DDBJ databases">
        <title>Recombination of ecologically and evolutionarily significant loci maintains genetic cohesion in the Pseudomonas syringae species complex.</title>
        <authorList>
            <person name="Dillon M."/>
            <person name="Thakur S."/>
            <person name="Almeida R.N.D."/>
            <person name="Weir B.S."/>
            <person name="Guttman D.S."/>
        </authorList>
    </citation>
    <scope>NUCLEOTIDE SEQUENCE [LARGE SCALE GENOMIC DNA]</scope>
    <source>
        <strain evidence="1 2">88_10</strain>
    </source>
</reference>
<name>A0A3M2XI21_PSEYM</name>
<organism evidence="1 2">
    <name type="scientific">Pseudomonas syringae pv. maculicola</name>
    <dbReference type="NCBI Taxonomy" id="59511"/>
    <lineage>
        <taxon>Bacteria</taxon>
        <taxon>Pseudomonadati</taxon>
        <taxon>Pseudomonadota</taxon>
        <taxon>Gammaproteobacteria</taxon>
        <taxon>Pseudomonadales</taxon>
        <taxon>Pseudomonadaceae</taxon>
        <taxon>Pseudomonas</taxon>
    </lineage>
</organism>
<evidence type="ECO:0000313" key="1">
    <source>
        <dbReference type="EMBL" id="RML63464.1"/>
    </source>
</evidence>